<dbReference type="RefSeq" id="WP_249773800.1">
    <property type="nucleotide sequence ID" value="NZ_CP097332.1"/>
</dbReference>
<keyword evidence="8" id="KW-1185">Reference proteome</keyword>
<dbReference type="Gene3D" id="2.40.50.140">
    <property type="entry name" value="Nucleic acid-binding proteins"/>
    <property type="match status" value="1"/>
</dbReference>
<keyword evidence="3 5" id="KW-1133">Transmembrane helix</keyword>
<name>A0ABY4R2F8_9ACTN</name>
<reference evidence="7" key="1">
    <citation type="journal article" date="2018" name="Int. J. Syst. Evol. Microbiol.">
        <title>Jatrophihabitans telluris sp. nov., isolated from sediment soil of lava forest wetlands and the emended description of the genus Jatrophihabitans.</title>
        <authorList>
            <person name="Lee K.C."/>
            <person name="Suh M.K."/>
            <person name="Eom M.K."/>
            <person name="Kim K.K."/>
            <person name="Kim J.S."/>
            <person name="Kim D.S."/>
            <person name="Ko S.H."/>
            <person name="Shin Y.K."/>
            <person name="Lee J.S."/>
        </authorList>
    </citation>
    <scope>NUCLEOTIDE SEQUENCE</scope>
    <source>
        <strain evidence="7">N237</strain>
    </source>
</reference>
<organism evidence="7 8">
    <name type="scientific">Jatrophihabitans telluris</name>
    <dbReference type="NCBI Taxonomy" id="2038343"/>
    <lineage>
        <taxon>Bacteria</taxon>
        <taxon>Bacillati</taxon>
        <taxon>Actinomycetota</taxon>
        <taxon>Actinomycetes</taxon>
        <taxon>Jatrophihabitantales</taxon>
        <taxon>Jatrophihabitantaceae</taxon>
        <taxon>Jatrophihabitans</taxon>
    </lineage>
</organism>
<protein>
    <submittedName>
        <fullName evidence="7">NfeD family protein</fullName>
    </submittedName>
</protein>
<proteinExistence type="predicted"/>
<evidence type="ECO:0000256" key="3">
    <source>
        <dbReference type="ARBA" id="ARBA00022989"/>
    </source>
</evidence>
<dbReference type="InterPro" id="IPR002810">
    <property type="entry name" value="NfeD-like_C"/>
</dbReference>
<reference evidence="7" key="2">
    <citation type="submission" date="2022-05" db="EMBL/GenBank/DDBJ databases">
        <authorList>
            <person name="Kim J.-S."/>
            <person name="Lee K."/>
            <person name="Suh M."/>
            <person name="Eom M."/>
            <person name="Kim J.-S."/>
            <person name="Kim D.-S."/>
            <person name="Ko S.-H."/>
            <person name="Shin Y."/>
            <person name="Lee J.-S."/>
        </authorList>
    </citation>
    <scope>NUCLEOTIDE SEQUENCE</scope>
    <source>
        <strain evidence="7">N237</strain>
    </source>
</reference>
<dbReference type="Proteomes" id="UP001056336">
    <property type="component" value="Chromosome"/>
</dbReference>
<dbReference type="InterPro" id="IPR012340">
    <property type="entry name" value="NA-bd_OB-fold"/>
</dbReference>
<dbReference type="InterPro" id="IPR052165">
    <property type="entry name" value="Membrane_assoc_protease"/>
</dbReference>
<evidence type="ECO:0000313" key="8">
    <source>
        <dbReference type="Proteomes" id="UP001056336"/>
    </source>
</evidence>
<feature type="transmembrane region" description="Helical" evidence="5">
    <location>
        <begin position="47"/>
        <end position="64"/>
    </location>
</feature>
<dbReference type="PANTHER" id="PTHR33507:SF3">
    <property type="entry name" value="INNER MEMBRANE PROTEIN YBBJ"/>
    <property type="match status" value="1"/>
</dbReference>
<evidence type="ECO:0000256" key="1">
    <source>
        <dbReference type="ARBA" id="ARBA00004141"/>
    </source>
</evidence>
<evidence type="ECO:0000256" key="5">
    <source>
        <dbReference type="SAM" id="Phobius"/>
    </source>
</evidence>
<dbReference type="PANTHER" id="PTHR33507">
    <property type="entry name" value="INNER MEMBRANE PROTEIN YBBJ"/>
    <property type="match status" value="1"/>
</dbReference>
<keyword evidence="4 5" id="KW-0472">Membrane</keyword>
<evidence type="ECO:0000259" key="6">
    <source>
        <dbReference type="Pfam" id="PF01957"/>
    </source>
</evidence>
<dbReference type="Pfam" id="PF01957">
    <property type="entry name" value="NfeD"/>
    <property type="match status" value="1"/>
</dbReference>
<dbReference type="EMBL" id="CP097332">
    <property type="protein sequence ID" value="UQX89905.1"/>
    <property type="molecule type" value="Genomic_DNA"/>
</dbReference>
<sequence>MPTWLLWIIAAGLLAVAEAFSLDLVLIMLAGAALVGAGADAVGVPEPLQLVLAVIAGAVLLLFVRPLARRHLTPGVHATNADALVGKEAVVLAPVTYTSGRVRLNGGEWSARAAERAQNFAPGTTVQVVAIEGATAVVWYGPPD</sequence>
<evidence type="ECO:0000313" key="7">
    <source>
        <dbReference type="EMBL" id="UQX89905.1"/>
    </source>
</evidence>
<comment type="subcellular location">
    <subcellularLocation>
        <location evidence="1">Membrane</location>
        <topology evidence="1">Multi-pass membrane protein</topology>
    </subcellularLocation>
</comment>
<keyword evidence="2 5" id="KW-0812">Transmembrane</keyword>
<evidence type="ECO:0000256" key="2">
    <source>
        <dbReference type="ARBA" id="ARBA00022692"/>
    </source>
</evidence>
<gene>
    <name evidence="7" type="ORF">M6D93_07840</name>
</gene>
<dbReference type="SUPFAM" id="SSF141322">
    <property type="entry name" value="NfeD domain-like"/>
    <property type="match status" value="1"/>
</dbReference>
<accession>A0ABY4R2F8</accession>
<feature type="domain" description="NfeD-like C-terminal" evidence="6">
    <location>
        <begin position="81"/>
        <end position="139"/>
    </location>
</feature>
<evidence type="ECO:0000256" key="4">
    <source>
        <dbReference type="ARBA" id="ARBA00023136"/>
    </source>
</evidence>